<name>A0AAD5NUM7_ACENE</name>
<dbReference type="InterPro" id="IPR058594">
    <property type="entry name" value="PB1-like_dom_pln"/>
</dbReference>
<reference evidence="2" key="2">
    <citation type="submission" date="2023-02" db="EMBL/GenBank/DDBJ databases">
        <authorList>
            <person name="Swenson N.G."/>
            <person name="Wegrzyn J.L."/>
            <person name="Mcevoy S.L."/>
        </authorList>
    </citation>
    <scope>NUCLEOTIDE SEQUENCE</scope>
    <source>
        <strain evidence="2">91603</strain>
        <tissue evidence="2">Leaf</tissue>
    </source>
</reference>
<organism evidence="2 3">
    <name type="scientific">Acer negundo</name>
    <name type="common">Box elder</name>
    <dbReference type="NCBI Taxonomy" id="4023"/>
    <lineage>
        <taxon>Eukaryota</taxon>
        <taxon>Viridiplantae</taxon>
        <taxon>Streptophyta</taxon>
        <taxon>Embryophyta</taxon>
        <taxon>Tracheophyta</taxon>
        <taxon>Spermatophyta</taxon>
        <taxon>Magnoliopsida</taxon>
        <taxon>eudicotyledons</taxon>
        <taxon>Gunneridae</taxon>
        <taxon>Pentapetalae</taxon>
        <taxon>rosids</taxon>
        <taxon>malvids</taxon>
        <taxon>Sapindales</taxon>
        <taxon>Sapindaceae</taxon>
        <taxon>Hippocastanoideae</taxon>
        <taxon>Acereae</taxon>
        <taxon>Acer</taxon>
    </lineage>
</organism>
<dbReference type="Proteomes" id="UP001064489">
    <property type="component" value="Chromosome 4"/>
</dbReference>
<dbReference type="EMBL" id="JAJSOW010000101">
    <property type="protein sequence ID" value="KAI9181389.1"/>
    <property type="molecule type" value="Genomic_DNA"/>
</dbReference>
<dbReference type="Pfam" id="PF26130">
    <property type="entry name" value="PB1-like"/>
    <property type="match status" value="1"/>
</dbReference>
<evidence type="ECO:0000313" key="2">
    <source>
        <dbReference type="EMBL" id="KAI9181389.1"/>
    </source>
</evidence>
<feature type="domain" description="PB1-like" evidence="1">
    <location>
        <begin position="1"/>
        <end position="55"/>
    </location>
</feature>
<proteinExistence type="predicted"/>
<reference evidence="2" key="1">
    <citation type="journal article" date="2022" name="Plant J.">
        <title>Strategies of tolerance reflected in two North American maple genomes.</title>
        <authorList>
            <person name="McEvoy S.L."/>
            <person name="Sezen U.U."/>
            <person name="Trouern-Trend A."/>
            <person name="McMahon S.M."/>
            <person name="Schaberg P.G."/>
            <person name="Yang J."/>
            <person name="Wegrzyn J.L."/>
            <person name="Swenson N.G."/>
        </authorList>
    </citation>
    <scope>NUCLEOTIDE SEQUENCE</scope>
    <source>
        <strain evidence="2">91603</strain>
    </source>
</reference>
<dbReference type="AlphaFoldDB" id="A0AAD5NUM7"/>
<keyword evidence="3" id="KW-1185">Reference proteome</keyword>
<comment type="caution">
    <text evidence="2">The sequence shown here is derived from an EMBL/GenBank/DDBJ whole genome shotgun (WGS) entry which is preliminary data.</text>
</comment>
<evidence type="ECO:0000259" key="1">
    <source>
        <dbReference type="Pfam" id="PF26130"/>
    </source>
</evidence>
<accession>A0AAD5NUM7</accession>
<sequence>MVVYHGGVFVYADDNIVGYVESLCDIFKEVEFMSIMDLDKMCAKLGYEKHVFYWRKAHGEGPSVPIEEEEVVAVSSKGLGEQKRVEET</sequence>
<protein>
    <recommendedName>
        <fullName evidence="1">PB1-like domain-containing protein</fullName>
    </recommendedName>
</protein>
<gene>
    <name evidence="2" type="ORF">LWI28_014581</name>
</gene>
<evidence type="ECO:0000313" key="3">
    <source>
        <dbReference type="Proteomes" id="UP001064489"/>
    </source>
</evidence>